<dbReference type="Gene3D" id="3.30.70.1060">
    <property type="entry name" value="Dimeric alpha+beta barrel"/>
    <property type="match status" value="1"/>
</dbReference>
<keyword evidence="4" id="KW-1185">Reference proteome</keyword>
<gene>
    <name evidence="3" type="ORF">CAL24_09215</name>
</gene>
<sequence>MPYMLLIVEPIGQRAQRTPEAGRAAYDAMLHYAEGLRSRGLLRDAQSLKSETEGVKLQVREGRQRLLDGPYAEAKEMIGGFFLLDCATRDEAVAIAAECPAAQWATVEIRELGPCFA</sequence>
<evidence type="ECO:0000313" key="3">
    <source>
        <dbReference type="EMBL" id="OZI80066.1"/>
    </source>
</evidence>
<dbReference type="RefSeq" id="WP_028353317.1">
    <property type="nucleotide sequence ID" value="NZ_NEVT01000003.1"/>
</dbReference>
<comment type="caution">
    <text evidence="3">The sequence shown here is derived from an EMBL/GenBank/DDBJ whole genome shotgun (WGS) entry which is preliminary data.</text>
</comment>
<protein>
    <submittedName>
        <fullName evidence="3">Dehydrogenase</fullName>
    </submittedName>
</protein>
<dbReference type="AlphaFoldDB" id="A0A261W119"/>
<dbReference type="InterPro" id="IPR005545">
    <property type="entry name" value="YCII"/>
</dbReference>
<evidence type="ECO:0000256" key="1">
    <source>
        <dbReference type="ARBA" id="ARBA00007689"/>
    </source>
</evidence>
<comment type="similarity">
    <text evidence="1">Belongs to the YciI family.</text>
</comment>
<evidence type="ECO:0000313" key="4">
    <source>
        <dbReference type="Proteomes" id="UP000215633"/>
    </source>
</evidence>
<proteinExistence type="inferred from homology"/>
<dbReference type="Pfam" id="PF03795">
    <property type="entry name" value="YCII"/>
    <property type="match status" value="1"/>
</dbReference>
<dbReference type="InterPro" id="IPR011008">
    <property type="entry name" value="Dimeric_a/b-barrel"/>
</dbReference>
<dbReference type="PANTHER" id="PTHR35174">
    <property type="entry name" value="BLL7171 PROTEIN-RELATED"/>
    <property type="match status" value="1"/>
</dbReference>
<reference evidence="4" key="1">
    <citation type="submission" date="2017-05" db="EMBL/GenBank/DDBJ databases">
        <title>Complete and WGS of Bordetella genogroups.</title>
        <authorList>
            <person name="Spilker T."/>
            <person name="Lipuma J."/>
        </authorList>
    </citation>
    <scope>NUCLEOTIDE SEQUENCE [LARGE SCALE GENOMIC DNA]</scope>
    <source>
        <strain evidence="4">AU8256</strain>
    </source>
</reference>
<dbReference type="PANTHER" id="PTHR35174:SF3">
    <property type="entry name" value="BLL7171 PROTEIN"/>
    <property type="match status" value="1"/>
</dbReference>
<dbReference type="Proteomes" id="UP000215633">
    <property type="component" value="Unassembled WGS sequence"/>
</dbReference>
<accession>A0A261W119</accession>
<dbReference type="EMBL" id="NEVT01000003">
    <property type="protein sequence ID" value="OZI80066.1"/>
    <property type="molecule type" value="Genomic_DNA"/>
</dbReference>
<organism evidence="3 4">
    <name type="scientific">Bordetella genomosp. 2</name>
    <dbReference type="NCBI Taxonomy" id="1983456"/>
    <lineage>
        <taxon>Bacteria</taxon>
        <taxon>Pseudomonadati</taxon>
        <taxon>Pseudomonadota</taxon>
        <taxon>Betaproteobacteria</taxon>
        <taxon>Burkholderiales</taxon>
        <taxon>Alcaligenaceae</taxon>
        <taxon>Bordetella</taxon>
    </lineage>
</organism>
<name>A0A261W119_9BORD</name>
<dbReference type="SUPFAM" id="SSF54909">
    <property type="entry name" value="Dimeric alpha+beta barrel"/>
    <property type="match status" value="1"/>
</dbReference>
<feature type="domain" description="YCII-related" evidence="2">
    <location>
        <begin position="2"/>
        <end position="112"/>
    </location>
</feature>
<evidence type="ECO:0000259" key="2">
    <source>
        <dbReference type="Pfam" id="PF03795"/>
    </source>
</evidence>